<reference evidence="2 3" key="1">
    <citation type="submission" date="2019-06" db="EMBL/GenBank/DDBJ databases">
        <title>Sequencing the genomes of 1000 actinobacteria strains.</title>
        <authorList>
            <person name="Klenk H.-P."/>
        </authorList>
    </citation>
    <scope>NUCLEOTIDE SEQUENCE [LARGE SCALE GENOMIC DNA]</scope>
    <source>
        <strain evidence="2 3">DSM 45511</strain>
    </source>
</reference>
<dbReference type="Pfam" id="PF08787">
    <property type="entry name" value="Alginate_lyase2"/>
    <property type="match status" value="1"/>
</dbReference>
<dbReference type="InterPro" id="IPR013320">
    <property type="entry name" value="ConA-like_dom_sf"/>
</dbReference>
<evidence type="ECO:0000313" key="2">
    <source>
        <dbReference type="EMBL" id="TQM43569.1"/>
    </source>
</evidence>
<accession>A0A543GBY5</accession>
<dbReference type="Gene3D" id="2.60.120.200">
    <property type="match status" value="1"/>
</dbReference>
<sequence length="315" mass="33557">MTGEPCPRPFHSACSTNPLPPSVRTARDSAVPALTMPMALAATAVLTLQPAMVPAPPADPCAVVQAVGVGGVLPPICLPPVIPEAEPPRAQGAASKPGDLLDLENWFLTLPIGPPGDPDSIDQPELLDYRSEWFDLTPDGAGVVFRAPAGGVTTKNSKYPRSELREMNGEEKAAWSNTEGTHTLQTRQAITEVPRAKPEVVSAQIHDGGDDVMQIRLEGPTLVAQYADGKEQIVIDPDYRLGTPFDLRIVAANGRITVFYDGEQRAEIERSGSSWYWKIGAYTQSNPERGDGADAEGEVVVYSLSIEHTGGASPS</sequence>
<feature type="domain" description="Alginate lyase 2" evidence="1">
    <location>
        <begin position="101"/>
        <end position="308"/>
    </location>
</feature>
<dbReference type="AlphaFoldDB" id="A0A543GBY5"/>
<protein>
    <submittedName>
        <fullName evidence="2">Alginate lyase</fullName>
    </submittedName>
</protein>
<dbReference type="Proteomes" id="UP000319818">
    <property type="component" value="Unassembled WGS sequence"/>
</dbReference>
<keyword evidence="3" id="KW-1185">Reference proteome</keyword>
<comment type="caution">
    <text evidence="2">The sequence shown here is derived from an EMBL/GenBank/DDBJ whole genome shotgun (WGS) entry which is preliminary data.</text>
</comment>
<organism evidence="2 3">
    <name type="scientific">Pseudonocardia cypriaca</name>
    <dbReference type="NCBI Taxonomy" id="882449"/>
    <lineage>
        <taxon>Bacteria</taxon>
        <taxon>Bacillati</taxon>
        <taxon>Actinomycetota</taxon>
        <taxon>Actinomycetes</taxon>
        <taxon>Pseudonocardiales</taxon>
        <taxon>Pseudonocardiaceae</taxon>
        <taxon>Pseudonocardia</taxon>
    </lineage>
</organism>
<dbReference type="EMBL" id="VFPH01000001">
    <property type="protein sequence ID" value="TQM43569.1"/>
    <property type="molecule type" value="Genomic_DNA"/>
</dbReference>
<keyword evidence="2" id="KW-0456">Lyase</keyword>
<dbReference type="InterPro" id="IPR014895">
    <property type="entry name" value="Alginate_lyase_2"/>
</dbReference>
<proteinExistence type="predicted"/>
<evidence type="ECO:0000259" key="1">
    <source>
        <dbReference type="Pfam" id="PF08787"/>
    </source>
</evidence>
<evidence type="ECO:0000313" key="3">
    <source>
        <dbReference type="Proteomes" id="UP000319818"/>
    </source>
</evidence>
<dbReference type="SUPFAM" id="SSF49899">
    <property type="entry name" value="Concanavalin A-like lectins/glucanases"/>
    <property type="match status" value="1"/>
</dbReference>
<gene>
    <name evidence="2" type="ORF">FB388_0916</name>
</gene>
<name>A0A543GBY5_9PSEU</name>
<dbReference type="GO" id="GO:0016829">
    <property type="term" value="F:lyase activity"/>
    <property type="evidence" value="ECO:0007669"/>
    <property type="project" value="UniProtKB-KW"/>
</dbReference>